<dbReference type="InterPro" id="IPR016181">
    <property type="entry name" value="Acyl_CoA_acyltransferase"/>
</dbReference>
<name>A0A919F8N0_9XANT</name>
<sequence length="164" mass="17157">MRLAQVPGCIDALARAHVEACGALQPGWSVEQAAAELASHGNDGIPATWVMLDDNDPRAGAGQAMAWLGSVSLLHDDHPSIGGYSPWLASLYVRPRARGRGAGEALAAHCVAAARQSGIARLFLYCESSLVAYYARLGWSVETRVELPHLPAVAVMAIDTAAGA</sequence>
<evidence type="ECO:0000313" key="2">
    <source>
        <dbReference type="EMBL" id="GHH55366.1"/>
    </source>
</evidence>
<dbReference type="AlphaFoldDB" id="A0A919F8N0"/>
<dbReference type="PANTHER" id="PTHR13538">
    <property type="entry name" value="N-ACETYLTRANSFERASE 6"/>
    <property type="match status" value="1"/>
</dbReference>
<evidence type="ECO:0000259" key="1">
    <source>
        <dbReference type="PROSITE" id="PS51186"/>
    </source>
</evidence>
<proteinExistence type="predicted"/>
<keyword evidence="3" id="KW-1185">Reference proteome</keyword>
<dbReference type="InterPro" id="IPR039840">
    <property type="entry name" value="NAA80"/>
</dbReference>
<gene>
    <name evidence="2" type="ORF">GCM10009090_23520</name>
</gene>
<reference evidence="2" key="2">
    <citation type="submission" date="2020-09" db="EMBL/GenBank/DDBJ databases">
        <authorList>
            <person name="Sun Q."/>
            <person name="Ohkuma M."/>
        </authorList>
    </citation>
    <scope>NUCLEOTIDE SEQUENCE</scope>
    <source>
        <strain evidence="2">JCM 13306</strain>
    </source>
</reference>
<dbReference type="PROSITE" id="PS51186">
    <property type="entry name" value="GNAT"/>
    <property type="match status" value="1"/>
</dbReference>
<protein>
    <submittedName>
        <fullName evidence="2">N-acetyltransferase</fullName>
    </submittedName>
</protein>
<dbReference type="EMBL" id="BNBA01000017">
    <property type="protein sequence ID" value="GHH55366.1"/>
    <property type="molecule type" value="Genomic_DNA"/>
</dbReference>
<reference evidence="2" key="1">
    <citation type="journal article" date="2014" name="Int. J. Syst. Evol. Microbiol.">
        <title>Complete genome sequence of Corynebacterium casei LMG S-19264T (=DSM 44701T), isolated from a smear-ripened cheese.</title>
        <authorList>
            <consortium name="US DOE Joint Genome Institute (JGI-PGF)"/>
            <person name="Walter F."/>
            <person name="Albersmeier A."/>
            <person name="Kalinowski J."/>
            <person name="Ruckert C."/>
        </authorList>
    </citation>
    <scope>NUCLEOTIDE SEQUENCE</scope>
    <source>
        <strain evidence="2">JCM 13306</strain>
    </source>
</reference>
<dbReference type="GO" id="GO:0005737">
    <property type="term" value="C:cytoplasm"/>
    <property type="evidence" value="ECO:0007669"/>
    <property type="project" value="TreeGrafter"/>
</dbReference>
<dbReference type="Pfam" id="PF00583">
    <property type="entry name" value="Acetyltransf_1"/>
    <property type="match status" value="1"/>
</dbReference>
<dbReference type="InterPro" id="IPR000182">
    <property type="entry name" value="GNAT_dom"/>
</dbReference>
<organism evidence="2 3">
    <name type="scientific">Xanthomonas boreopolis</name>
    <dbReference type="NCBI Taxonomy" id="86183"/>
    <lineage>
        <taxon>Bacteria</taxon>
        <taxon>Pseudomonadati</taxon>
        <taxon>Pseudomonadota</taxon>
        <taxon>Gammaproteobacteria</taxon>
        <taxon>Lysobacterales</taxon>
        <taxon>Lysobacteraceae</taxon>
        <taxon>Xanthomonas</taxon>
    </lineage>
</organism>
<feature type="domain" description="N-acetyltransferase" evidence="1">
    <location>
        <begin position="1"/>
        <end position="161"/>
    </location>
</feature>
<accession>A0A919F8N0</accession>
<comment type="caution">
    <text evidence="2">The sequence shown here is derived from an EMBL/GenBank/DDBJ whole genome shotgun (WGS) entry which is preliminary data.</text>
</comment>
<dbReference type="SUPFAM" id="SSF55729">
    <property type="entry name" value="Acyl-CoA N-acyltransferases (Nat)"/>
    <property type="match status" value="1"/>
</dbReference>
<dbReference type="GO" id="GO:0008080">
    <property type="term" value="F:N-acetyltransferase activity"/>
    <property type="evidence" value="ECO:0007669"/>
    <property type="project" value="InterPro"/>
</dbReference>
<dbReference type="GO" id="GO:1905502">
    <property type="term" value="F:acetyl-CoA binding"/>
    <property type="evidence" value="ECO:0007669"/>
    <property type="project" value="TreeGrafter"/>
</dbReference>
<evidence type="ECO:0000313" key="3">
    <source>
        <dbReference type="Proteomes" id="UP000623958"/>
    </source>
</evidence>
<dbReference type="Gene3D" id="3.40.630.30">
    <property type="match status" value="1"/>
</dbReference>
<dbReference type="Proteomes" id="UP000623958">
    <property type="component" value="Unassembled WGS sequence"/>
</dbReference>
<dbReference type="PANTHER" id="PTHR13538:SF4">
    <property type="entry name" value="N-ALPHA-ACETYLTRANSFERASE 80"/>
    <property type="match status" value="1"/>
</dbReference>